<protein>
    <submittedName>
        <fullName evidence="1">Uncharacterized protein</fullName>
    </submittedName>
</protein>
<proteinExistence type="predicted"/>
<reference evidence="1" key="1">
    <citation type="submission" date="2020-02" db="EMBL/GenBank/DDBJ databases">
        <authorList>
            <person name="Meier V. D."/>
        </authorList>
    </citation>
    <scope>NUCLEOTIDE SEQUENCE</scope>
    <source>
        <strain evidence="1">AVDCRST_MAG76</strain>
    </source>
</reference>
<name>A0A6J4IZQ8_9ACTN</name>
<dbReference type="AlphaFoldDB" id="A0A6J4IZQ8"/>
<evidence type="ECO:0000313" key="1">
    <source>
        <dbReference type="EMBL" id="CAA9263827.1"/>
    </source>
</evidence>
<accession>A0A6J4IZQ8</accession>
<sequence length="30" mass="3246">MRIDFMSLDGVVQASGVPEEAIVTLARSRP</sequence>
<dbReference type="EMBL" id="CADCSZ010000178">
    <property type="protein sequence ID" value="CAA9263827.1"/>
    <property type="molecule type" value="Genomic_DNA"/>
</dbReference>
<organism evidence="1">
    <name type="scientific">uncultured Acidimicrobiales bacterium</name>
    <dbReference type="NCBI Taxonomy" id="310071"/>
    <lineage>
        <taxon>Bacteria</taxon>
        <taxon>Bacillati</taxon>
        <taxon>Actinomycetota</taxon>
        <taxon>Acidimicrobiia</taxon>
        <taxon>Acidimicrobiales</taxon>
        <taxon>environmental samples</taxon>
    </lineage>
</organism>
<gene>
    <name evidence="1" type="ORF">AVDCRST_MAG76-2927</name>
</gene>